<proteinExistence type="predicted"/>
<dbReference type="AlphaFoldDB" id="A0A120CT68"/>
<dbReference type="Proteomes" id="UP000059074">
    <property type="component" value="Unassembled WGS sequence"/>
</dbReference>
<reference evidence="1 2" key="1">
    <citation type="submission" date="2015-10" db="EMBL/GenBank/DDBJ databases">
        <title>Transcriptomic analysis of a linuron degrading triple-species bacterial consortium.</title>
        <authorList>
            <person name="Albers P."/>
        </authorList>
    </citation>
    <scope>NUCLEOTIDE SEQUENCE [LARGE SCALE GENOMIC DNA]</scope>
    <source>
        <strain evidence="1 2">WDL6</strain>
    </source>
</reference>
<sequence>MTTFDAAAAWHSKKPITYALIAGWMAVGLAGCETANPLTSLFGSSGGEAPTASVASPPPMAMSRSAQFAVAPVIGPPESVSSDLRNQLIADLERRNIRVAKAPDEKAEYTLRGYVVSSIEKGNKSKISYIWDVTDANSKAVHRVSGEESAPSGKSKDPWNAVSPNVVQTIAGKTVNSISGWMPGAMVAGTANNMVQQASASAGSYAQQTANTVTGSIAAAGPVRAMVPAVTGAPGDGSTALRTAIQRELTRSGVALSDSRVPGTYTVEGRVVMGSADSGKQPISIDWTVVDPNGKKLGTVSQKNQVPQGSLDGAWGQTADAAAAAAAQGIVKLLPQPNQRTSSN</sequence>
<dbReference type="PATRIC" id="fig|121290.4.peg.1823"/>
<evidence type="ECO:0000313" key="1">
    <source>
        <dbReference type="EMBL" id="KWT64199.1"/>
    </source>
</evidence>
<gene>
    <name evidence="1" type="ORF">APY04_3463</name>
</gene>
<comment type="caution">
    <text evidence="1">The sequence shown here is derived from an EMBL/GenBank/DDBJ whole genome shotgun (WGS) entry which is preliminary data.</text>
</comment>
<organism evidence="1 2">
    <name type="scientific">Hyphomicrobium sulfonivorans</name>
    <dbReference type="NCBI Taxonomy" id="121290"/>
    <lineage>
        <taxon>Bacteria</taxon>
        <taxon>Pseudomonadati</taxon>
        <taxon>Pseudomonadota</taxon>
        <taxon>Alphaproteobacteria</taxon>
        <taxon>Hyphomicrobiales</taxon>
        <taxon>Hyphomicrobiaceae</taxon>
        <taxon>Hyphomicrobium</taxon>
    </lineage>
</organism>
<evidence type="ECO:0000313" key="2">
    <source>
        <dbReference type="Proteomes" id="UP000059074"/>
    </source>
</evidence>
<accession>A0A120CT68</accession>
<name>A0A120CT68_HYPSL</name>
<evidence type="ECO:0008006" key="3">
    <source>
        <dbReference type="Google" id="ProtNLM"/>
    </source>
</evidence>
<dbReference type="OrthoDB" id="7374881at2"/>
<dbReference type="EMBL" id="LMTR01000094">
    <property type="protein sequence ID" value="KWT64199.1"/>
    <property type="molecule type" value="Genomic_DNA"/>
</dbReference>
<keyword evidence="2" id="KW-1185">Reference proteome</keyword>
<protein>
    <recommendedName>
        <fullName evidence="3">Lipoprotein</fullName>
    </recommendedName>
</protein>
<dbReference type="STRING" id="121290.APY04_3463"/>